<evidence type="ECO:0000313" key="1">
    <source>
        <dbReference type="EMBL" id="NSL53571.1"/>
    </source>
</evidence>
<organism evidence="1 2">
    <name type="scientific">Uliginosibacterium aquaticum</name>
    <dbReference type="NCBI Taxonomy" id="2731212"/>
    <lineage>
        <taxon>Bacteria</taxon>
        <taxon>Pseudomonadati</taxon>
        <taxon>Pseudomonadota</taxon>
        <taxon>Betaproteobacteria</taxon>
        <taxon>Rhodocyclales</taxon>
        <taxon>Zoogloeaceae</taxon>
        <taxon>Uliginosibacterium</taxon>
    </lineage>
</organism>
<proteinExistence type="predicted"/>
<evidence type="ECO:0000313" key="2">
    <source>
        <dbReference type="Proteomes" id="UP000778523"/>
    </source>
</evidence>
<keyword evidence="2" id="KW-1185">Reference proteome</keyword>
<dbReference type="EMBL" id="JABCSC020000001">
    <property type="protein sequence ID" value="NSL53571.1"/>
    <property type="molecule type" value="Genomic_DNA"/>
</dbReference>
<protein>
    <submittedName>
        <fullName evidence="1">Uncharacterized protein</fullName>
    </submittedName>
</protein>
<name>A0ABX2IB97_9RHOO</name>
<dbReference type="RefSeq" id="WP_101942043.1">
    <property type="nucleotide sequence ID" value="NZ_JABCSC020000001.1"/>
</dbReference>
<dbReference type="Proteomes" id="UP000778523">
    <property type="component" value="Unassembled WGS sequence"/>
</dbReference>
<reference evidence="1 2" key="1">
    <citation type="submission" date="2020-06" db="EMBL/GenBank/DDBJ databases">
        <title>Draft genome of Uliginosibacterium sp. IMCC34675.</title>
        <authorList>
            <person name="Song J."/>
        </authorList>
    </citation>
    <scope>NUCLEOTIDE SEQUENCE [LARGE SCALE GENOMIC DNA]</scope>
    <source>
        <strain evidence="1 2">IMCC34675</strain>
    </source>
</reference>
<comment type="caution">
    <text evidence="1">The sequence shown here is derived from an EMBL/GenBank/DDBJ whole genome shotgun (WGS) entry which is preliminary data.</text>
</comment>
<accession>A0ABX2IB97</accession>
<sequence length="100" mass="11377">MSAMFDIAIYSKTALGRAEMNERRLGLSQRLRRALIMVDGKTRYGILREMLEPLGEPKEVIEQLVELGLIESDYDLPPMPVFGNMLVEDPSTLMDVHPTR</sequence>
<gene>
    <name evidence="1" type="ORF">HJ583_000890</name>
</gene>